<dbReference type="AlphaFoldDB" id="E0VRL4"/>
<evidence type="ECO:0000313" key="10">
    <source>
        <dbReference type="EnsemblMetazoa" id="PHUM399860-PA"/>
    </source>
</evidence>
<keyword evidence="4" id="KW-0804">Transcription</keyword>
<dbReference type="InParanoid" id="E0VRL4"/>
<evidence type="ECO:0000256" key="2">
    <source>
        <dbReference type="ARBA" id="ARBA00023015"/>
    </source>
</evidence>
<protein>
    <submittedName>
        <fullName evidence="9 10">cAMP-response element binding protein, putative</fullName>
    </submittedName>
</protein>
<evidence type="ECO:0000256" key="6">
    <source>
        <dbReference type="SAM" id="Coils"/>
    </source>
</evidence>
<keyword evidence="6" id="KW-0175">Coiled coil</keyword>
<reference evidence="9" key="1">
    <citation type="submission" date="2007-04" db="EMBL/GenBank/DDBJ databases">
        <title>Annotation of Pediculus humanus corporis strain USDA.</title>
        <authorList>
            <person name="Kirkness E."/>
            <person name="Hannick L."/>
            <person name="Hass B."/>
            <person name="Bruggner R."/>
            <person name="Lawson D."/>
            <person name="Bidwell S."/>
            <person name="Joardar V."/>
            <person name="Caler E."/>
            <person name="Walenz B."/>
            <person name="Inman J."/>
            <person name="Schobel S."/>
            <person name="Galinsky K."/>
            <person name="Amedeo P."/>
            <person name="Strausberg R."/>
        </authorList>
    </citation>
    <scope>NUCLEOTIDE SEQUENCE</scope>
    <source>
        <strain evidence="9">USDA</strain>
    </source>
</reference>
<dbReference type="InterPro" id="IPR004827">
    <property type="entry name" value="bZIP"/>
</dbReference>
<dbReference type="EMBL" id="DS235478">
    <property type="protein sequence ID" value="EEB16020.1"/>
    <property type="molecule type" value="Genomic_DNA"/>
</dbReference>
<feature type="region of interest" description="Disordered" evidence="7">
    <location>
        <begin position="532"/>
        <end position="560"/>
    </location>
</feature>
<dbReference type="InterPro" id="IPR051381">
    <property type="entry name" value="CREB_ATF_subfamily"/>
</dbReference>
<dbReference type="EMBL" id="AAZO01004695">
    <property type="status" value="NOT_ANNOTATED_CDS"/>
    <property type="molecule type" value="Genomic_DNA"/>
</dbReference>
<sequence>MSVSTDISLMDILFDRDDPVLKFAEDKDVFKQEFDVLDSKSDLLCEKLEPWVSDADELLKDILNDEHFNLLDRDPEDSELNCFDTTLSDWKPITNDEYGIKEVVVGSSSSAYSDSGLSSDQVSPGLPIDYDFTPNQLDDDEDADDDGHISSAVSTISDASATLLSASDIKIEPQEINSSSLLEDEMAVLGILPSETHQVEIEKKKIQQITNLSSSVVTTNPRSILLPVNTGNGIKTYKIVNSSNGCKTFKAVKQLEKAKPVVLKTVRPTGMPLVLKNVKNQSAQKKIKSRSIKYVAEETDEEEEITVLSDSEDDKVKSQYPRLILSPEEKKLIQKEGVRLPSHYPLTKFEERELKRIRRKIRNKISAQDSRKRKKEYLDGLEDRVKQCTEENLSLIKKIKLLQSQNQSLMTQVKKLQLTLAKTTTKTAQPATCLMVIMLSVALIMAPNLRITQNNENDIGDQEVSDKTLQPVAGRTRSLLSKSTSQDSVNEEDGKISQEMQSDRSTSVHTNSPYSYMHMELSSRNNYILKSDRSRKSSIGSSSSGYDSPPHFLVDHDYDPPPAKKNRFHFSENEETEEEMLRKKFILPPVDDIWPEPSSVEKVGTKPKEFIIPDIDDEWVPKQSVLADKIESLTTEVKVNISDSKGTRTVVIHVPKEQE</sequence>
<evidence type="ECO:0000256" key="3">
    <source>
        <dbReference type="ARBA" id="ARBA00023125"/>
    </source>
</evidence>
<evidence type="ECO:0000256" key="7">
    <source>
        <dbReference type="SAM" id="MobiDB-lite"/>
    </source>
</evidence>
<dbReference type="Pfam" id="PF00170">
    <property type="entry name" value="bZIP_1"/>
    <property type="match status" value="1"/>
</dbReference>
<dbReference type="STRING" id="121224.E0VRL4"/>
<dbReference type="PANTHER" id="PTHR45996">
    <property type="entry name" value="AGAP001464-PB"/>
    <property type="match status" value="1"/>
</dbReference>
<dbReference type="GO" id="GO:0000981">
    <property type="term" value="F:DNA-binding transcription factor activity, RNA polymerase II-specific"/>
    <property type="evidence" value="ECO:0007669"/>
    <property type="project" value="TreeGrafter"/>
</dbReference>
<dbReference type="Gene3D" id="1.20.5.170">
    <property type="match status" value="1"/>
</dbReference>
<keyword evidence="11" id="KW-1185">Reference proteome</keyword>
<dbReference type="CTD" id="8237935"/>
<evidence type="ECO:0000259" key="8">
    <source>
        <dbReference type="PROSITE" id="PS50217"/>
    </source>
</evidence>
<feature type="compositionally biased region" description="Polar residues" evidence="7">
    <location>
        <begin position="478"/>
        <end position="488"/>
    </location>
</feature>
<dbReference type="PROSITE" id="PS50217">
    <property type="entry name" value="BZIP"/>
    <property type="match status" value="1"/>
</dbReference>
<dbReference type="GO" id="GO:0000978">
    <property type="term" value="F:RNA polymerase II cis-regulatory region sequence-specific DNA binding"/>
    <property type="evidence" value="ECO:0007669"/>
    <property type="project" value="TreeGrafter"/>
</dbReference>
<dbReference type="OrthoDB" id="674948at2759"/>
<evidence type="ECO:0000256" key="1">
    <source>
        <dbReference type="ARBA" id="ARBA00004648"/>
    </source>
</evidence>
<reference evidence="9" key="2">
    <citation type="submission" date="2007-04" db="EMBL/GenBank/DDBJ databases">
        <title>The genome of the human body louse.</title>
        <authorList>
            <consortium name="The Human Body Louse Genome Consortium"/>
            <person name="Kirkness E."/>
            <person name="Walenz B."/>
            <person name="Hass B."/>
            <person name="Bruggner R."/>
            <person name="Strausberg R."/>
        </authorList>
    </citation>
    <scope>NUCLEOTIDE SEQUENCE</scope>
    <source>
        <strain evidence="9">USDA</strain>
    </source>
</reference>
<dbReference type="HOGENOM" id="CLU_450825_0_0_1"/>
<dbReference type="RefSeq" id="XP_002428758.1">
    <property type="nucleotide sequence ID" value="XM_002428713.1"/>
</dbReference>
<dbReference type="SMART" id="SM00338">
    <property type="entry name" value="BRLZ"/>
    <property type="match status" value="1"/>
</dbReference>
<keyword evidence="3" id="KW-0238">DNA-binding</keyword>
<evidence type="ECO:0000313" key="9">
    <source>
        <dbReference type="EMBL" id="EEB16020.1"/>
    </source>
</evidence>
<dbReference type="KEGG" id="phu:Phum_PHUM399860"/>
<feature type="compositionally biased region" description="Polar residues" evidence="7">
    <location>
        <begin position="498"/>
        <end position="512"/>
    </location>
</feature>
<dbReference type="OMA" id="DVWPPPN"/>
<keyword evidence="5" id="KW-0539">Nucleus</keyword>
<dbReference type="GO" id="GO:0005789">
    <property type="term" value="C:endoplasmic reticulum membrane"/>
    <property type="evidence" value="ECO:0007669"/>
    <property type="project" value="UniProtKB-SubCell"/>
</dbReference>
<dbReference type="PANTHER" id="PTHR45996:SF3">
    <property type="entry name" value="CREB-H TRANSCRIPTION FACTOR HOMOLOG LET-607"/>
    <property type="match status" value="1"/>
</dbReference>
<evidence type="ECO:0000256" key="5">
    <source>
        <dbReference type="ARBA" id="ARBA00023242"/>
    </source>
</evidence>
<reference evidence="10" key="3">
    <citation type="submission" date="2021-02" db="UniProtKB">
        <authorList>
            <consortium name="EnsemblMetazoa"/>
        </authorList>
    </citation>
    <scope>IDENTIFICATION</scope>
    <source>
        <strain evidence="10">USDA</strain>
    </source>
</reference>
<dbReference type="EnsemblMetazoa" id="PHUM399860-RA">
    <property type="protein sequence ID" value="PHUM399860-PA"/>
    <property type="gene ID" value="PHUM399860"/>
</dbReference>
<dbReference type="InterPro" id="IPR046347">
    <property type="entry name" value="bZIP_sf"/>
</dbReference>
<feature type="region of interest" description="Disordered" evidence="7">
    <location>
        <begin position="111"/>
        <end position="148"/>
    </location>
</feature>
<feature type="coiled-coil region" evidence="6">
    <location>
        <begin position="371"/>
        <end position="419"/>
    </location>
</feature>
<dbReference type="SUPFAM" id="SSF57959">
    <property type="entry name" value="Leucine zipper domain"/>
    <property type="match status" value="1"/>
</dbReference>
<gene>
    <name evidence="10" type="primary">8237935</name>
    <name evidence="9" type="ORF">Phum_PHUM399860</name>
</gene>
<dbReference type="eggNOG" id="KOG0709">
    <property type="taxonomic scope" value="Eukaryota"/>
</dbReference>
<name>E0VRL4_PEDHC</name>
<dbReference type="CDD" id="cd14689">
    <property type="entry name" value="bZIP_CREB3"/>
    <property type="match status" value="1"/>
</dbReference>
<keyword evidence="2" id="KW-0805">Transcription regulation</keyword>
<proteinExistence type="predicted"/>
<feature type="compositionally biased region" description="Low complexity" evidence="7">
    <location>
        <begin position="537"/>
        <end position="548"/>
    </location>
</feature>
<organism>
    <name type="scientific">Pediculus humanus subsp. corporis</name>
    <name type="common">Body louse</name>
    <dbReference type="NCBI Taxonomy" id="121224"/>
    <lineage>
        <taxon>Eukaryota</taxon>
        <taxon>Metazoa</taxon>
        <taxon>Ecdysozoa</taxon>
        <taxon>Arthropoda</taxon>
        <taxon>Hexapoda</taxon>
        <taxon>Insecta</taxon>
        <taxon>Pterygota</taxon>
        <taxon>Neoptera</taxon>
        <taxon>Paraneoptera</taxon>
        <taxon>Psocodea</taxon>
        <taxon>Troctomorpha</taxon>
        <taxon>Phthiraptera</taxon>
        <taxon>Anoplura</taxon>
        <taxon>Pediculidae</taxon>
        <taxon>Pediculus</taxon>
    </lineage>
</organism>
<evidence type="ECO:0000256" key="4">
    <source>
        <dbReference type="ARBA" id="ARBA00023163"/>
    </source>
</evidence>
<accession>E0VRL4</accession>
<feature type="domain" description="BZIP" evidence="8">
    <location>
        <begin position="353"/>
        <end position="416"/>
    </location>
</feature>
<dbReference type="VEuPathDB" id="VectorBase:PHUM399860"/>
<feature type="region of interest" description="Disordered" evidence="7">
    <location>
        <begin position="457"/>
        <end position="512"/>
    </location>
</feature>
<comment type="subcellular location">
    <subcellularLocation>
        <location evidence="1">Endoplasmic reticulum membrane</location>
        <topology evidence="1">Single-pass type II membrane protein</topology>
    </subcellularLocation>
</comment>
<dbReference type="GO" id="GO:0005634">
    <property type="term" value="C:nucleus"/>
    <property type="evidence" value="ECO:0007669"/>
    <property type="project" value="TreeGrafter"/>
</dbReference>
<dbReference type="GeneID" id="8237935"/>
<evidence type="ECO:0000313" key="11">
    <source>
        <dbReference type="Proteomes" id="UP000009046"/>
    </source>
</evidence>
<dbReference type="Proteomes" id="UP000009046">
    <property type="component" value="Unassembled WGS sequence"/>
</dbReference>